<accession>A0A9K3HZJ9</accession>
<evidence type="ECO:0000313" key="2">
    <source>
        <dbReference type="EMBL" id="KAF5787270.1"/>
    </source>
</evidence>
<dbReference type="AlphaFoldDB" id="A0A9K3HZJ9"/>
<dbReference type="EMBL" id="MNCJ02000325">
    <property type="protein sequence ID" value="KAF5787270.1"/>
    <property type="molecule type" value="Genomic_DNA"/>
</dbReference>
<keyword evidence="1" id="KW-1133">Transmembrane helix</keyword>
<sequence length="554" mass="62884">MSTLEYYVPGVYSHGDCHKIVDSLECGTSSQTQTLEYICSMVDDWEIQGTYSEPMVWIGIYIAVASLLCILAMAADLLHGFWNNKLWFPCKYFSLNAASITVITVTMKLPVDLSSEMPSYMDQAAKLGSLAFMCTMMTNFMPSLAAMDNKTLLANIIEVEEYWTQKLSEWKQSPIHFLSSGRSRTLVYNLKGIIISLCIKLQKVIVISCKGISLIPTVIPIYVVYYWKSVEAMLVTQPDESGTDNTDGDLSNYVLQIHDEMELVETTLMRISNSVNSYILEAEKEQNKDLLELLDKFTGFKGVENFDTDHVQSLLSFEIVNSWSLPIVTLTCIAVALPNIPKDKTKSLLRSVGEGLSYTHQVEENLNCEKEYVNIRKATIILWNEVEHKCKWLDKALQKDDFRGKTTREILKWFSNRANEFVTEFNRSINGEMVQNPPKELIAANSMYRIAETILLRDESNREATTEKQLFALLSGMIADILGACFTNLPRVIIVKCHESVIEKREASVKAAAKLLGKTSKIIERLEACELPSMDPDKMSYVDEWRLYLKQIIP</sequence>
<organism evidence="2 3">
    <name type="scientific">Helianthus annuus</name>
    <name type="common">Common sunflower</name>
    <dbReference type="NCBI Taxonomy" id="4232"/>
    <lineage>
        <taxon>Eukaryota</taxon>
        <taxon>Viridiplantae</taxon>
        <taxon>Streptophyta</taxon>
        <taxon>Embryophyta</taxon>
        <taxon>Tracheophyta</taxon>
        <taxon>Spermatophyta</taxon>
        <taxon>Magnoliopsida</taxon>
        <taxon>eudicotyledons</taxon>
        <taxon>Gunneridae</taxon>
        <taxon>Pentapetalae</taxon>
        <taxon>asterids</taxon>
        <taxon>campanulids</taxon>
        <taxon>Asterales</taxon>
        <taxon>Asteraceae</taxon>
        <taxon>Asteroideae</taxon>
        <taxon>Heliantheae alliance</taxon>
        <taxon>Heliantheae</taxon>
        <taxon>Helianthus</taxon>
    </lineage>
</organism>
<keyword evidence="1" id="KW-0472">Membrane</keyword>
<keyword evidence="1" id="KW-0812">Transmembrane</keyword>
<reference evidence="2" key="2">
    <citation type="submission" date="2020-06" db="EMBL/GenBank/DDBJ databases">
        <title>Helianthus annuus Genome sequencing and assembly Release 2.</title>
        <authorList>
            <person name="Gouzy J."/>
            <person name="Langlade N."/>
            <person name="Munos S."/>
        </authorList>
    </citation>
    <scope>NUCLEOTIDE SEQUENCE</scope>
    <source>
        <tissue evidence="2">Leaves</tissue>
    </source>
</reference>
<evidence type="ECO:0000313" key="3">
    <source>
        <dbReference type="Proteomes" id="UP000215914"/>
    </source>
</evidence>
<dbReference type="PANTHER" id="PTHR35307:SF8">
    <property type="entry name" value="GUSTATORY RECEPTOR"/>
    <property type="match status" value="1"/>
</dbReference>
<dbReference type="Proteomes" id="UP000215914">
    <property type="component" value="Unassembled WGS sequence"/>
</dbReference>
<keyword evidence="3" id="KW-1185">Reference proteome</keyword>
<reference evidence="2" key="1">
    <citation type="journal article" date="2017" name="Nature">
        <title>The sunflower genome provides insights into oil metabolism, flowering and Asterid evolution.</title>
        <authorList>
            <person name="Badouin H."/>
            <person name="Gouzy J."/>
            <person name="Grassa C.J."/>
            <person name="Murat F."/>
            <person name="Staton S.E."/>
            <person name="Cottret L."/>
            <person name="Lelandais-Briere C."/>
            <person name="Owens G.L."/>
            <person name="Carrere S."/>
            <person name="Mayjonade B."/>
            <person name="Legrand L."/>
            <person name="Gill N."/>
            <person name="Kane N.C."/>
            <person name="Bowers J.E."/>
            <person name="Hubner S."/>
            <person name="Bellec A."/>
            <person name="Berard A."/>
            <person name="Berges H."/>
            <person name="Blanchet N."/>
            <person name="Boniface M.C."/>
            <person name="Brunel D."/>
            <person name="Catrice O."/>
            <person name="Chaidir N."/>
            <person name="Claudel C."/>
            <person name="Donnadieu C."/>
            <person name="Faraut T."/>
            <person name="Fievet G."/>
            <person name="Helmstetter N."/>
            <person name="King M."/>
            <person name="Knapp S.J."/>
            <person name="Lai Z."/>
            <person name="Le Paslier M.C."/>
            <person name="Lippi Y."/>
            <person name="Lorenzon L."/>
            <person name="Mandel J.R."/>
            <person name="Marage G."/>
            <person name="Marchand G."/>
            <person name="Marquand E."/>
            <person name="Bret-Mestries E."/>
            <person name="Morien E."/>
            <person name="Nambeesan S."/>
            <person name="Nguyen T."/>
            <person name="Pegot-Espagnet P."/>
            <person name="Pouilly N."/>
            <person name="Raftis F."/>
            <person name="Sallet E."/>
            <person name="Schiex T."/>
            <person name="Thomas J."/>
            <person name="Vandecasteele C."/>
            <person name="Vares D."/>
            <person name="Vear F."/>
            <person name="Vautrin S."/>
            <person name="Crespi M."/>
            <person name="Mangin B."/>
            <person name="Burke J.M."/>
            <person name="Salse J."/>
            <person name="Munos S."/>
            <person name="Vincourt P."/>
            <person name="Rieseberg L.H."/>
            <person name="Langlade N.B."/>
        </authorList>
    </citation>
    <scope>NUCLEOTIDE SEQUENCE</scope>
    <source>
        <tissue evidence="2">Leaves</tissue>
    </source>
</reference>
<feature type="transmembrane region" description="Helical" evidence="1">
    <location>
        <begin position="204"/>
        <end position="227"/>
    </location>
</feature>
<dbReference type="Gramene" id="mRNA:HanXRQr2_Chr10g0450871">
    <property type="protein sequence ID" value="mRNA:HanXRQr2_Chr10g0450871"/>
    <property type="gene ID" value="HanXRQr2_Chr10g0450871"/>
</dbReference>
<feature type="transmembrane region" description="Helical" evidence="1">
    <location>
        <begin position="127"/>
        <end position="147"/>
    </location>
</feature>
<proteinExistence type="predicted"/>
<name>A0A9K3HZJ9_HELAN</name>
<dbReference type="PANTHER" id="PTHR35307">
    <property type="entry name" value="PROTEIN, PUTATIVE-RELATED"/>
    <property type="match status" value="1"/>
</dbReference>
<comment type="caution">
    <text evidence="2">The sequence shown here is derived from an EMBL/GenBank/DDBJ whole genome shotgun (WGS) entry which is preliminary data.</text>
</comment>
<gene>
    <name evidence="2" type="ORF">HanXRQr2_Chr10g0450871</name>
</gene>
<evidence type="ECO:0000256" key="1">
    <source>
        <dbReference type="SAM" id="Phobius"/>
    </source>
</evidence>
<feature type="transmembrane region" description="Helical" evidence="1">
    <location>
        <begin position="86"/>
        <end position="107"/>
    </location>
</feature>
<feature type="transmembrane region" description="Helical" evidence="1">
    <location>
        <begin position="55"/>
        <end position="74"/>
    </location>
</feature>
<protein>
    <submittedName>
        <fullName evidence="2">Uncharacterized protein</fullName>
    </submittedName>
</protein>